<accession>A0A4V2UUZ7</accession>
<dbReference type="Proteomes" id="UP000294599">
    <property type="component" value="Unassembled WGS sequence"/>
</dbReference>
<evidence type="ECO:0000313" key="3">
    <source>
        <dbReference type="Proteomes" id="UP000294599"/>
    </source>
</evidence>
<comment type="caution">
    <text evidence="2">The sequence shown here is derived from an EMBL/GenBank/DDBJ whole genome shotgun (WGS) entry which is preliminary data.</text>
</comment>
<keyword evidence="3" id="KW-1185">Reference proteome</keyword>
<dbReference type="RefSeq" id="WP_164483856.1">
    <property type="nucleotide sequence ID" value="NZ_JBHLWF010000080.1"/>
</dbReference>
<evidence type="ECO:0000313" key="2">
    <source>
        <dbReference type="EMBL" id="TCS93757.1"/>
    </source>
</evidence>
<reference evidence="2 3" key="1">
    <citation type="submission" date="2019-03" db="EMBL/GenBank/DDBJ databases">
        <title>Genomic Encyclopedia of Type Strains, Phase IV (KMG-IV): sequencing the most valuable type-strain genomes for metagenomic binning, comparative biology and taxonomic classification.</title>
        <authorList>
            <person name="Goeker M."/>
        </authorList>
    </citation>
    <scope>NUCLEOTIDE SEQUENCE [LARGE SCALE GENOMIC DNA]</scope>
    <source>
        <strain evidence="2 3">DSM 21944</strain>
    </source>
</reference>
<dbReference type="InterPro" id="IPR001107">
    <property type="entry name" value="Band_7"/>
</dbReference>
<feature type="domain" description="Band 7" evidence="1">
    <location>
        <begin position="25"/>
        <end position="158"/>
    </location>
</feature>
<dbReference type="EMBL" id="SMAF01000025">
    <property type="protein sequence ID" value="TCS93757.1"/>
    <property type="molecule type" value="Genomic_DNA"/>
</dbReference>
<gene>
    <name evidence="2" type="ORF">EDC25_12512</name>
</gene>
<evidence type="ECO:0000259" key="1">
    <source>
        <dbReference type="Pfam" id="PF01145"/>
    </source>
</evidence>
<sequence>MSILAPVFTTLTALAFALVWLARVQVAEGQVAVLRRWQRSSKVLGPGSYWRLPVLDRIERREPSIGRSVELHDHEVSADGTWHVQGRVYFQIVDAPQAAPALGRLEETVTEELDRLLPEFLPEHRDEPADAFNQALKQSLNARLRRRGILVARTQIRAAA</sequence>
<dbReference type="Pfam" id="PF01145">
    <property type="entry name" value="Band_7"/>
    <property type="match status" value="1"/>
</dbReference>
<name>A0A4V2UUZ7_9GAMM</name>
<dbReference type="AlphaFoldDB" id="A0A4V2UUZ7"/>
<organism evidence="2 3">
    <name type="scientific">Pseudofulvimonas gallinarii</name>
    <dbReference type="NCBI Taxonomy" id="634155"/>
    <lineage>
        <taxon>Bacteria</taxon>
        <taxon>Pseudomonadati</taxon>
        <taxon>Pseudomonadota</taxon>
        <taxon>Gammaproteobacteria</taxon>
        <taxon>Lysobacterales</taxon>
        <taxon>Rhodanobacteraceae</taxon>
        <taxon>Pseudofulvimonas</taxon>
    </lineage>
</organism>
<protein>
    <submittedName>
        <fullName evidence="2">SPFH domain/Band 7 family protein</fullName>
    </submittedName>
</protein>
<proteinExistence type="predicted"/>